<name>A0A934TT72_9BURK</name>
<dbReference type="RefSeq" id="WP_207189990.1">
    <property type="nucleotide sequence ID" value="NZ_JAEPWM010000004.1"/>
</dbReference>
<accession>A0A934TT72</accession>
<dbReference type="Proteomes" id="UP000630528">
    <property type="component" value="Unassembled WGS sequence"/>
</dbReference>
<evidence type="ECO:0000313" key="1">
    <source>
        <dbReference type="EMBL" id="MBK6006923.1"/>
    </source>
</evidence>
<gene>
    <name evidence="1" type="ORF">JJB11_12550</name>
</gene>
<evidence type="ECO:0000313" key="2">
    <source>
        <dbReference type="Proteomes" id="UP000630528"/>
    </source>
</evidence>
<sequence>MKVTRPEPTIYGNCDSWSFIVGKTRRAYILGVGPTRPLQVRNSHVVHSFSTILEKARKDNMWATCGSAGKRLEDIPHGGGDPARYALNGRSVASILPKPVLSPPLM</sequence>
<proteinExistence type="predicted"/>
<dbReference type="EMBL" id="JAEPWM010000004">
    <property type="protein sequence ID" value="MBK6006923.1"/>
    <property type="molecule type" value="Genomic_DNA"/>
</dbReference>
<keyword evidence="2" id="KW-1185">Reference proteome</keyword>
<reference evidence="1" key="2">
    <citation type="submission" date="2021-01" db="EMBL/GenBank/DDBJ databases">
        <authorList>
            <person name="Kang M."/>
        </authorList>
    </citation>
    <scope>NUCLEOTIDE SEQUENCE</scope>
    <source>
        <strain evidence="1">KACC 17527</strain>
    </source>
</reference>
<protein>
    <submittedName>
        <fullName evidence="1">Uncharacterized protein</fullName>
    </submittedName>
</protein>
<comment type="caution">
    <text evidence="1">The sequence shown here is derived from an EMBL/GenBank/DDBJ whole genome shotgun (WGS) entry which is preliminary data.</text>
</comment>
<reference evidence="1" key="1">
    <citation type="journal article" date="2012" name="J. Microbiol. Biotechnol.">
        <title>Ramlibacter ginsenosidimutans sp. nov., with ginsenoside-converting activity.</title>
        <authorList>
            <person name="Wang L."/>
            <person name="An D.S."/>
            <person name="Kim S.G."/>
            <person name="Jin F.X."/>
            <person name="Kim S.C."/>
            <person name="Lee S.T."/>
            <person name="Im W.T."/>
        </authorList>
    </citation>
    <scope>NUCLEOTIDE SEQUENCE</scope>
    <source>
        <strain evidence="1">KACC 17527</strain>
    </source>
</reference>
<dbReference type="AlphaFoldDB" id="A0A934TT72"/>
<organism evidence="1 2">
    <name type="scientific">Ramlibacter ginsenosidimutans</name>
    <dbReference type="NCBI Taxonomy" id="502333"/>
    <lineage>
        <taxon>Bacteria</taxon>
        <taxon>Pseudomonadati</taxon>
        <taxon>Pseudomonadota</taxon>
        <taxon>Betaproteobacteria</taxon>
        <taxon>Burkholderiales</taxon>
        <taxon>Comamonadaceae</taxon>
        <taxon>Ramlibacter</taxon>
    </lineage>
</organism>